<dbReference type="Gene3D" id="3.30.70.2390">
    <property type="match status" value="1"/>
</dbReference>
<organism evidence="3 4">
    <name type="scientific">Candidatus Neomicrothrix parvicella RN1</name>
    <dbReference type="NCBI Taxonomy" id="1229780"/>
    <lineage>
        <taxon>Bacteria</taxon>
        <taxon>Bacillati</taxon>
        <taxon>Actinomycetota</taxon>
        <taxon>Acidimicrobiia</taxon>
        <taxon>Acidimicrobiales</taxon>
        <taxon>Microthrixaceae</taxon>
        <taxon>Candidatus Neomicrothrix</taxon>
    </lineage>
</organism>
<dbReference type="HOGENOM" id="CLU_1400254_0_0_11"/>
<evidence type="ECO:0000313" key="3">
    <source>
        <dbReference type="EMBL" id="CCM62977.1"/>
    </source>
</evidence>
<dbReference type="EMBL" id="CANL01000007">
    <property type="protein sequence ID" value="CCM62977.1"/>
    <property type="molecule type" value="Genomic_DNA"/>
</dbReference>
<dbReference type="RefSeq" id="WP_012224934.1">
    <property type="nucleotide sequence ID" value="NZ_HG422565.1"/>
</dbReference>
<feature type="transmembrane region" description="Helical" evidence="1">
    <location>
        <begin position="20"/>
        <end position="36"/>
    </location>
</feature>
<sequence>MTEPTRSRSPRPPQANAARGITLVAVAVIIGALLIWKNPGTGQVTASPDLHSATTTTAAAGGGQKAATTTTAAAPTTAVPAADLQVTVANASGVPGAAGTITEKLKGAGYAKVAALNGDKNQPTKVFYEGKFEADAKAVAKVIGLPATTVEPRPPEVAIEDEGKNAQVIVVLGDGFTPDNPGAGAGGAATTVAG</sequence>
<dbReference type="InterPro" id="IPR027381">
    <property type="entry name" value="LytR/CpsA/Psr_C"/>
</dbReference>
<protein>
    <recommendedName>
        <fullName evidence="2">LytR/CpsA/Psr regulator C-terminal domain-containing protein</fullName>
    </recommendedName>
</protein>
<dbReference type="Proteomes" id="UP000018291">
    <property type="component" value="Unassembled WGS sequence"/>
</dbReference>
<gene>
    <name evidence="3" type="ORF">BN381_150090</name>
</gene>
<dbReference type="AlphaFoldDB" id="R4Z305"/>
<comment type="caution">
    <text evidence="3">The sequence shown here is derived from an EMBL/GenBank/DDBJ whole genome shotgun (WGS) entry which is preliminary data.</text>
</comment>
<evidence type="ECO:0000256" key="1">
    <source>
        <dbReference type="SAM" id="Phobius"/>
    </source>
</evidence>
<keyword evidence="1" id="KW-0812">Transmembrane</keyword>
<dbReference type="Pfam" id="PF13399">
    <property type="entry name" value="LytR_C"/>
    <property type="match status" value="1"/>
</dbReference>
<proteinExistence type="predicted"/>
<evidence type="ECO:0000313" key="4">
    <source>
        <dbReference type="Proteomes" id="UP000018291"/>
    </source>
</evidence>
<reference evidence="3 4" key="1">
    <citation type="journal article" date="2013" name="ISME J.">
        <title>Metabolic model for the filamentous 'Candidatus Microthrix parvicella' based on genomic and metagenomic analyses.</title>
        <authorList>
            <person name="Jon McIlroy S."/>
            <person name="Kristiansen R."/>
            <person name="Albertsen M."/>
            <person name="Michael Karst S."/>
            <person name="Rossetti S."/>
            <person name="Lund Nielsen J."/>
            <person name="Tandoi V."/>
            <person name="James Seviour R."/>
            <person name="Nielsen P.H."/>
        </authorList>
    </citation>
    <scope>NUCLEOTIDE SEQUENCE [LARGE SCALE GENOMIC DNA]</scope>
    <source>
        <strain evidence="3 4">RN1</strain>
    </source>
</reference>
<dbReference type="STRING" id="1229780.BN381_150090"/>
<keyword evidence="1" id="KW-0472">Membrane</keyword>
<feature type="domain" description="LytR/CpsA/Psr regulator C-terminal" evidence="2">
    <location>
        <begin position="83"/>
        <end position="176"/>
    </location>
</feature>
<evidence type="ECO:0000259" key="2">
    <source>
        <dbReference type="Pfam" id="PF13399"/>
    </source>
</evidence>
<accession>R4Z305</accession>
<keyword evidence="1" id="KW-1133">Transmembrane helix</keyword>
<name>R4Z305_9ACTN</name>
<keyword evidence="4" id="KW-1185">Reference proteome</keyword>